<comment type="caution">
    <text evidence="1">The sequence shown here is derived from an EMBL/GenBank/DDBJ whole genome shotgun (WGS) entry which is preliminary data.</text>
</comment>
<evidence type="ECO:0000313" key="1">
    <source>
        <dbReference type="EMBL" id="CAL0305450.1"/>
    </source>
</evidence>
<organism evidence="1 2">
    <name type="scientific">Lupinus luteus</name>
    <name type="common">European yellow lupine</name>
    <dbReference type="NCBI Taxonomy" id="3873"/>
    <lineage>
        <taxon>Eukaryota</taxon>
        <taxon>Viridiplantae</taxon>
        <taxon>Streptophyta</taxon>
        <taxon>Embryophyta</taxon>
        <taxon>Tracheophyta</taxon>
        <taxon>Spermatophyta</taxon>
        <taxon>Magnoliopsida</taxon>
        <taxon>eudicotyledons</taxon>
        <taxon>Gunneridae</taxon>
        <taxon>Pentapetalae</taxon>
        <taxon>rosids</taxon>
        <taxon>fabids</taxon>
        <taxon>Fabales</taxon>
        <taxon>Fabaceae</taxon>
        <taxon>Papilionoideae</taxon>
        <taxon>50 kb inversion clade</taxon>
        <taxon>genistoids sensu lato</taxon>
        <taxon>core genistoids</taxon>
        <taxon>Genisteae</taxon>
        <taxon>Lupinus</taxon>
    </lineage>
</organism>
<dbReference type="EMBL" id="CAXHTB010000004">
    <property type="protein sequence ID" value="CAL0305450.1"/>
    <property type="molecule type" value="Genomic_DNA"/>
</dbReference>
<name>A0AAV1W850_LUPLU</name>
<proteinExistence type="predicted"/>
<keyword evidence="2" id="KW-1185">Reference proteome</keyword>
<evidence type="ECO:0000313" key="2">
    <source>
        <dbReference type="Proteomes" id="UP001497480"/>
    </source>
</evidence>
<dbReference type="AlphaFoldDB" id="A0AAV1W850"/>
<dbReference type="Proteomes" id="UP001497480">
    <property type="component" value="Unassembled WGS sequence"/>
</dbReference>
<sequence length="134" mass="15229">MEAQTHMILRDMTEAPMHMAKETNRGKCPSWPDPDTDQKIIHHANAPNMMEAQTHMIARDMSEAPMHMVKEADRGKWHNGRSVIGIPLSILELVIHCKYKKRSVVKESNKGDLETITWIREGNVALVSLYAAPM</sequence>
<reference evidence="1 2" key="1">
    <citation type="submission" date="2024-03" db="EMBL/GenBank/DDBJ databases">
        <authorList>
            <person name="Martinez-Hernandez J."/>
        </authorList>
    </citation>
    <scope>NUCLEOTIDE SEQUENCE [LARGE SCALE GENOMIC DNA]</scope>
</reference>
<accession>A0AAV1W850</accession>
<gene>
    <name evidence="1" type="ORF">LLUT_LOCUS6510</name>
</gene>
<protein>
    <submittedName>
        <fullName evidence="1">Uncharacterized protein</fullName>
    </submittedName>
</protein>